<proteinExistence type="predicted"/>
<keyword evidence="1" id="KW-0812">Transmembrane</keyword>
<protein>
    <submittedName>
        <fullName evidence="2">Uncharacterized protein</fullName>
    </submittedName>
</protein>
<comment type="caution">
    <text evidence="2">The sequence shown here is derived from an EMBL/GenBank/DDBJ whole genome shotgun (WGS) entry which is preliminary data.</text>
</comment>
<keyword evidence="1" id="KW-0472">Membrane</keyword>
<keyword evidence="1" id="KW-1133">Transmembrane helix</keyword>
<evidence type="ECO:0000256" key="1">
    <source>
        <dbReference type="SAM" id="Phobius"/>
    </source>
</evidence>
<dbReference type="AlphaFoldDB" id="A0A2I1IPT4"/>
<reference evidence="2 3" key="1">
    <citation type="submission" date="2017-12" db="EMBL/GenBank/DDBJ databases">
        <title>Phylogenetic diversity of female urinary microbiome.</title>
        <authorList>
            <person name="Thomas-White K."/>
            <person name="Wolfe A.J."/>
        </authorList>
    </citation>
    <scope>NUCLEOTIDE SEQUENCE [LARGE SCALE GENOMIC DNA]</scope>
    <source>
        <strain evidence="2 3">UMB0402</strain>
    </source>
</reference>
<gene>
    <name evidence="2" type="ORF">CYJ19_00635</name>
</gene>
<name>A0A2I1IPT4_9ACTO</name>
<dbReference type="Proteomes" id="UP000235122">
    <property type="component" value="Unassembled WGS sequence"/>
</dbReference>
<accession>A0A2I1IPT4</accession>
<sequence>MVTEYPTSVAHKAGAKASAFFVPREEGAFALEDSLGVLLLAVILLGDIRRYLFWCVLARVAVVGGFDAFWGLYGTPRR</sequence>
<dbReference type="EMBL" id="PKKO01000001">
    <property type="protein sequence ID" value="PKY73131.1"/>
    <property type="molecule type" value="Genomic_DNA"/>
</dbReference>
<evidence type="ECO:0000313" key="3">
    <source>
        <dbReference type="Proteomes" id="UP000235122"/>
    </source>
</evidence>
<evidence type="ECO:0000313" key="2">
    <source>
        <dbReference type="EMBL" id="PKY73131.1"/>
    </source>
</evidence>
<feature type="transmembrane region" description="Helical" evidence="1">
    <location>
        <begin position="27"/>
        <end position="45"/>
    </location>
</feature>
<organism evidence="2 3">
    <name type="scientific">Winkia neuii</name>
    <dbReference type="NCBI Taxonomy" id="33007"/>
    <lineage>
        <taxon>Bacteria</taxon>
        <taxon>Bacillati</taxon>
        <taxon>Actinomycetota</taxon>
        <taxon>Actinomycetes</taxon>
        <taxon>Actinomycetales</taxon>
        <taxon>Actinomycetaceae</taxon>
        <taxon>Winkia</taxon>
    </lineage>
</organism>
<keyword evidence="3" id="KW-1185">Reference proteome</keyword>
<feature type="transmembrane region" description="Helical" evidence="1">
    <location>
        <begin position="52"/>
        <end position="73"/>
    </location>
</feature>
<dbReference type="STRING" id="33007.HMPREF3198_00751"/>